<evidence type="ECO:0000313" key="3">
    <source>
        <dbReference type="Proteomes" id="UP001472866"/>
    </source>
</evidence>
<dbReference type="Proteomes" id="UP001472866">
    <property type="component" value="Chromosome 06"/>
</dbReference>
<dbReference type="EMBL" id="CP151506">
    <property type="protein sequence ID" value="WZN62657.1"/>
    <property type="molecule type" value="Genomic_DNA"/>
</dbReference>
<feature type="region of interest" description="Disordered" evidence="1">
    <location>
        <begin position="26"/>
        <end position="49"/>
    </location>
</feature>
<gene>
    <name evidence="2" type="ORF">HKI87_06g41980</name>
</gene>
<dbReference type="AlphaFoldDB" id="A0AAX4P9H0"/>
<sequence>MRAVRQRCADGEVQARADYLSRIASGRAASPSGGQRQQQQGQSSPSLEGVPEVVAARCGHKALMLHHGNALSTQRLLRRQQVLSLCQYCGHDLSGTPAVPLAGRALRSARKHLRCRKRRRAVLLRAARKTCALCGRTTVFKTFREEEKRRGGSGSGFGGGGRV</sequence>
<keyword evidence="3" id="KW-1185">Reference proteome</keyword>
<evidence type="ECO:0000313" key="2">
    <source>
        <dbReference type="EMBL" id="WZN62657.1"/>
    </source>
</evidence>
<organism evidence="2 3">
    <name type="scientific">Chloropicon roscoffensis</name>
    <dbReference type="NCBI Taxonomy" id="1461544"/>
    <lineage>
        <taxon>Eukaryota</taxon>
        <taxon>Viridiplantae</taxon>
        <taxon>Chlorophyta</taxon>
        <taxon>Chloropicophyceae</taxon>
        <taxon>Chloropicales</taxon>
        <taxon>Chloropicaceae</taxon>
        <taxon>Chloropicon</taxon>
    </lineage>
</organism>
<evidence type="ECO:0000256" key="1">
    <source>
        <dbReference type="SAM" id="MobiDB-lite"/>
    </source>
</evidence>
<protein>
    <submittedName>
        <fullName evidence="2">Uncharacterized protein</fullName>
    </submittedName>
</protein>
<proteinExistence type="predicted"/>
<name>A0AAX4P9H0_9CHLO</name>
<reference evidence="2 3" key="1">
    <citation type="submission" date="2024-03" db="EMBL/GenBank/DDBJ databases">
        <title>Complete genome sequence of the green alga Chloropicon roscoffensis RCC1871.</title>
        <authorList>
            <person name="Lemieux C."/>
            <person name="Pombert J.-F."/>
            <person name="Otis C."/>
            <person name="Turmel M."/>
        </authorList>
    </citation>
    <scope>NUCLEOTIDE SEQUENCE [LARGE SCALE GENOMIC DNA]</scope>
    <source>
        <strain evidence="2 3">RCC1871</strain>
    </source>
</reference>
<accession>A0AAX4P9H0</accession>
<feature type="compositionally biased region" description="Low complexity" evidence="1">
    <location>
        <begin position="30"/>
        <end position="46"/>
    </location>
</feature>